<evidence type="ECO:0000313" key="3">
    <source>
        <dbReference type="Proteomes" id="UP000324222"/>
    </source>
</evidence>
<reference evidence="2 3" key="1">
    <citation type="submission" date="2019-05" db="EMBL/GenBank/DDBJ databases">
        <title>Another draft genome of Portunus trituberculatus and its Hox gene families provides insights of decapod evolution.</title>
        <authorList>
            <person name="Jeong J.-H."/>
            <person name="Song I."/>
            <person name="Kim S."/>
            <person name="Choi T."/>
            <person name="Kim D."/>
            <person name="Ryu S."/>
            <person name="Kim W."/>
        </authorList>
    </citation>
    <scope>NUCLEOTIDE SEQUENCE [LARGE SCALE GENOMIC DNA]</scope>
    <source>
        <tissue evidence="2">Muscle</tissue>
    </source>
</reference>
<feature type="region of interest" description="Disordered" evidence="1">
    <location>
        <begin position="1"/>
        <end position="30"/>
    </location>
</feature>
<gene>
    <name evidence="2" type="ORF">E2C01_055667</name>
</gene>
<sequence>MVDHCPARLASPRPSSRVKVPPPRVGAQSPCCTVLRSTRSIPSP</sequence>
<accession>A0A5B7GVE3</accession>
<protein>
    <submittedName>
        <fullName evidence="2">Uncharacterized protein</fullName>
    </submittedName>
</protein>
<proteinExistence type="predicted"/>
<name>A0A5B7GVE3_PORTR</name>
<evidence type="ECO:0000256" key="1">
    <source>
        <dbReference type="SAM" id="MobiDB-lite"/>
    </source>
</evidence>
<dbReference type="EMBL" id="VSRR010018682">
    <property type="protein sequence ID" value="MPC61593.1"/>
    <property type="molecule type" value="Genomic_DNA"/>
</dbReference>
<organism evidence="2 3">
    <name type="scientific">Portunus trituberculatus</name>
    <name type="common">Swimming crab</name>
    <name type="synonym">Neptunus trituberculatus</name>
    <dbReference type="NCBI Taxonomy" id="210409"/>
    <lineage>
        <taxon>Eukaryota</taxon>
        <taxon>Metazoa</taxon>
        <taxon>Ecdysozoa</taxon>
        <taxon>Arthropoda</taxon>
        <taxon>Crustacea</taxon>
        <taxon>Multicrustacea</taxon>
        <taxon>Malacostraca</taxon>
        <taxon>Eumalacostraca</taxon>
        <taxon>Eucarida</taxon>
        <taxon>Decapoda</taxon>
        <taxon>Pleocyemata</taxon>
        <taxon>Brachyura</taxon>
        <taxon>Eubrachyura</taxon>
        <taxon>Portunoidea</taxon>
        <taxon>Portunidae</taxon>
        <taxon>Portuninae</taxon>
        <taxon>Portunus</taxon>
    </lineage>
</organism>
<comment type="caution">
    <text evidence="2">The sequence shown here is derived from an EMBL/GenBank/DDBJ whole genome shotgun (WGS) entry which is preliminary data.</text>
</comment>
<dbReference type="AlphaFoldDB" id="A0A5B7GVE3"/>
<evidence type="ECO:0000313" key="2">
    <source>
        <dbReference type="EMBL" id="MPC61593.1"/>
    </source>
</evidence>
<keyword evidence="3" id="KW-1185">Reference proteome</keyword>
<dbReference type="Proteomes" id="UP000324222">
    <property type="component" value="Unassembled WGS sequence"/>
</dbReference>